<keyword evidence="8 10" id="KW-1133">Transmembrane helix</keyword>
<keyword evidence="9 10" id="KW-0472">Membrane</keyword>
<dbReference type="Gene3D" id="3.10.610.10">
    <property type="entry name" value="GSPII I/J protein-like"/>
    <property type="match status" value="1"/>
</dbReference>
<dbReference type="RefSeq" id="WP_273637708.1">
    <property type="nucleotide sequence ID" value="NZ_JAQQXP010000001.1"/>
</dbReference>
<evidence type="ECO:0000256" key="4">
    <source>
        <dbReference type="ARBA" id="ARBA00022475"/>
    </source>
</evidence>
<keyword evidence="5" id="KW-0488">Methylation</keyword>
<keyword evidence="4" id="KW-1003">Cell membrane</keyword>
<dbReference type="PANTHER" id="PTHR39583:SF2">
    <property type="entry name" value="TYPE II SECRETION SYSTEM PROTEIN J"/>
    <property type="match status" value="1"/>
</dbReference>
<feature type="transmembrane region" description="Helical" evidence="10">
    <location>
        <begin position="12"/>
        <end position="33"/>
    </location>
</feature>
<evidence type="ECO:0000256" key="3">
    <source>
        <dbReference type="ARBA" id="ARBA00021539"/>
    </source>
</evidence>
<sequence>MRSKGFTLIEILIAMAIFAMIGLGATALLSTVIDSDEISTEKFARLQQLQRFMMTLERDILQAVPRAVRIEGQENNIVLRGGSELNDSDAGSLAFVRGGWHNPKLALPRSTLQSVGYRLNEQKLERLSSVYVDNVIGFEPKVRVLLDNVSDFTVEFYTGNSGDDNESAWHDNHSSEVLPRGIRITVTLNDVGSIQRVFALTELKP</sequence>
<dbReference type="NCBIfam" id="TIGR01711">
    <property type="entry name" value="gspJ"/>
    <property type="match status" value="1"/>
</dbReference>
<dbReference type="InterPro" id="IPR051621">
    <property type="entry name" value="T2SS_protein_J"/>
</dbReference>
<dbReference type="SUPFAM" id="SSF54523">
    <property type="entry name" value="Pili subunits"/>
    <property type="match status" value="1"/>
</dbReference>
<name>A0ABT5L0K9_9ALTE</name>
<evidence type="ECO:0000256" key="8">
    <source>
        <dbReference type="ARBA" id="ARBA00022989"/>
    </source>
</evidence>
<dbReference type="PANTHER" id="PTHR39583">
    <property type="entry name" value="TYPE II SECRETION SYSTEM PROTEIN J-RELATED"/>
    <property type="match status" value="1"/>
</dbReference>
<dbReference type="Pfam" id="PF07963">
    <property type="entry name" value="N_methyl"/>
    <property type="match status" value="1"/>
</dbReference>
<evidence type="ECO:0000256" key="9">
    <source>
        <dbReference type="ARBA" id="ARBA00023136"/>
    </source>
</evidence>
<comment type="similarity">
    <text evidence="2">Belongs to the GSP J family.</text>
</comment>
<dbReference type="Pfam" id="PF11612">
    <property type="entry name" value="T2SSJ"/>
    <property type="match status" value="1"/>
</dbReference>
<evidence type="ECO:0000313" key="12">
    <source>
        <dbReference type="Proteomes" id="UP001218788"/>
    </source>
</evidence>
<organism evidence="11 12">
    <name type="scientific">Alteromonas gilva</name>
    <dbReference type="NCBI Taxonomy" id="2987522"/>
    <lineage>
        <taxon>Bacteria</taxon>
        <taxon>Pseudomonadati</taxon>
        <taxon>Pseudomonadota</taxon>
        <taxon>Gammaproteobacteria</taxon>
        <taxon>Alteromonadales</taxon>
        <taxon>Alteromonadaceae</taxon>
        <taxon>Alteromonas/Salinimonas group</taxon>
        <taxon>Alteromonas</taxon>
    </lineage>
</organism>
<proteinExistence type="inferred from homology"/>
<evidence type="ECO:0000256" key="10">
    <source>
        <dbReference type="SAM" id="Phobius"/>
    </source>
</evidence>
<comment type="subcellular location">
    <subcellularLocation>
        <location evidence="1">Cell inner membrane</location>
        <topology evidence="1">Single-pass membrane protein</topology>
    </subcellularLocation>
</comment>
<keyword evidence="12" id="KW-1185">Reference proteome</keyword>
<evidence type="ECO:0000256" key="5">
    <source>
        <dbReference type="ARBA" id="ARBA00022481"/>
    </source>
</evidence>
<dbReference type="InterPro" id="IPR010055">
    <property type="entry name" value="T2SS_protein-GspJ"/>
</dbReference>
<evidence type="ECO:0000256" key="1">
    <source>
        <dbReference type="ARBA" id="ARBA00004377"/>
    </source>
</evidence>
<keyword evidence="7 10" id="KW-0812">Transmembrane</keyword>
<reference evidence="11 12" key="1">
    <citation type="submission" date="2022-10" db="EMBL/GenBank/DDBJ databases">
        <title>Alteromonas sp. chi3 Genome sequencing.</title>
        <authorList>
            <person name="Park S."/>
        </authorList>
    </citation>
    <scope>NUCLEOTIDE SEQUENCE [LARGE SCALE GENOMIC DNA]</scope>
    <source>
        <strain evidence="12">chi3</strain>
    </source>
</reference>
<dbReference type="PROSITE" id="PS00409">
    <property type="entry name" value="PROKAR_NTER_METHYL"/>
    <property type="match status" value="1"/>
</dbReference>
<dbReference type="Proteomes" id="UP001218788">
    <property type="component" value="Unassembled WGS sequence"/>
</dbReference>
<evidence type="ECO:0000313" key="11">
    <source>
        <dbReference type="EMBL" id="MDC8829343.1"/>
    </source>
</evidence>
<accession>A0ABT5L0K9</accession>
<dbReference type="Gene3D" id="2.10.70.20">
    <property type="entry name" value="gspk-gspi-gspj complex like domains"/>
    <property type="match status" value="1"/>
</dbReference>
<evidence type="ECO:0000256" key="7">
    <source>
        <dbReference type="ARBA" id="ARBA00022692"/>
    </source>
</evidence>
<keyword evidence="6" id="KW-0997">Cell inner membrane</keyword>
<comment type="caution">
    <text evidence="11">The sequence shown here is derived from an EMBL/GenBank/DDBJ whole genome shotgun (WGS) entry which is preliminary data.</text>
</comment>
<protein>
    <recommendedName>
        <fullName evidence="3">Type II secretion system protein J</fullName>
    </recommendedName>
</protein>
<dbReference type="InterPro" id="IPR045584">
    <property type="entry name" value="Pilin-like"/>
</dbReference>
<dbReference type="NCBIfam" id="TIGR02532">
    <property type="entry name" value="IV_pilin_GFxxxE"/>
    <property type="match status" value="1"/>
</dbReference>
<dbReference type="EMBL" id="JAQQXP010000001">
    <property type="protein sequence ID" value="MDC8829343.1"/>
    <property type="molecule type" value="Genomic_DNA"/>
</dbReference>
<evidence type="ECO:0000256" key="2">
    <source>
        <dbReference type="ARBA" id="ARBA00011084"/>
    </source>
</evidence>
<dbReference type="InterPro" id="IPR012902">
    <property type="entry name" value="N_methyl_site"/>
</dbReference>
<evidence type="ECO:0000256" key="6">
    <source>
        <dbReference type="ARBA" id="ARBA00022519"/>
    </source>
</evidence>
<gene>
    <name evidence="11" type="primary">gspJ</name>
    <name evidence="11" type="ORF">OIK42_01085</name>
</gene>